<keyword evidence="3" id="KW-1185">Reference proteome</keyword>
<keyword evidence="1" id="KW-0812">Transmembrane</keyword>
<evidence type="ECO:0000313" key="3">
    <source>
        <dbReference type="Proteomes" id="UP000675284"/>
    </source>
</evidence>
<feature type="transmembrane region" description="Helical" evidence="1">
    <location>
        <begin position="87"/>
        <end position="111"/>
    </location>
</feature>
<accession>A0A941DUL7</accession>
<protein>
    <submittedName>
        <fullName evidence="2">Uncharacterized protein</fullName>
    </submittedName>
</protein>
<sequence>MAHKSLNTSRKFYLGMMSLTQVFSYFLLFGAIPMMYQFINQILYKKKTEAWENYKGTALLRSFALSTMWVVSIPSFIFAVETMNASLWICILQGFGISVCGTMIAVLFSYFQEKHYGVNLTYGLQDEIAEILLHADPIEERKKKVIEFIFLFQVKKV</sequence>
<evidence type="ECO:0000313" key="2">
    <source>
        <dbReference type="EMBL" id="MBR7796026.1"/>
    </source>
</evidence>
<dbReference type="Proteomes" id="UP000675284">
    <property type="component" value="Unassembled WGS sequence"/>
</dbReference>
<evidence type="ECO:0000256" key="1">
    <source>
        <dbReference type="SAM" id="Phobius"/>
    </source>
</evidence>
<feature type="transmembrane region" description="Helical" evidence="1">
    <location>
        <begin position="59"/>
        <end position="80"/>
    </location>
</feature>
<dbReference type="RefSeq" id="WP_166530233.1">
    <property type="nucleotide sequence ID" value="NZ_BAAACY010000136.1"/>
</dbReference>
<dbReference type="EMBL" id="JAGSOT010000019">
    <property type="protein sequence ID" value="MBR7796026.1"/>
    <property type="molecule type" value="Genomic_DNA"/>
</dbReference>
<name>A0A941DUL7_9BACI</name>
<organism evidence="2 3">
    <name type="scientific">Virgibacillus salarius</name>
    <dbReference type="NCBI Taxonomy" id="447199"/>
    <lineage>
        <taxon>Bacteria</taxon>
        <taxon>Bacillati</taxon>
        <taxon>Bacillota</taxon>
        <taxon>Bacilli</taxon>
        <taxon>Bacillales</taxon>
        <taxon>Bacillaceae</taxon>
        <taxon>Virgibacillus</taxon>
    </lineage>
</organism>
<feature type="transmembrane region" description="Helical" evidence="1">
    <location>
        <begin position="12"/>
        <end position="39"/>
    </location>
</feature>
<dbReference type="AlphaFoldDB" id="A0A941DUL7"/>
<proteinExistence type="predicted"/>
<keyword evidence="1" id="KW-1133">Transmembrane helix</keyword>
<reference evidence="2" key="1">
    <citation type="submission" date="2021-04" db="EMBL/GenBank/DDBJ databases">
        <title>Isolation and polyphasic classification of algal microorganism.</title>
        <authorList>
            <person name="Wang S."/>
        </authorList>
    </citation>
    <scope>NUCLEOTIDE SEQUENCE</scope>
    <source>
        <strain evidence="2">720a</strain>
    </source>
</reference>
<keyword evidence="1" id="KW-0472">Membrane</keyword>
<gene>
    <name evidence="2" type="ORF">KCX74_08205</name>
</gene>
<comment type="caution">
    <text evidence="2">The sequence shown here is derived from an EMBL/GenBank/DDBJ whole genome shotgun (WGS) entry which is preliminary data.</text>
</comment>